<dbReference type="EMBL" id="RQGT01000009">
    <property type="protein sequence ID" value="TGM21894.1"/>
    <property type="molecule type" value="Genomic_DNA"/>
</dbReference>
<keyword evidence="2" id="KW-1185">Reference proteome</keyword>
<dbReference type="RefSeq" id="WP_135683804.1">
    <property type="nucleotide sequence ID" value="NZ_RQEQ01000041.1"/>
</dbReference>
<protein>
    <recommendedName>
        <fullName evidence="3">Lipoprotein</fullName>
    </recommendedName>
</protein>
<name>A0ABY2NDH7_9LEPT</name>
<organism evidence="1 2">
    <name type="scientific">Leptospira stimsonii</name>
    <dbReference type="NCBI Taxonomy" id="2202203"/>
    <lineage>
        <taxon>Bacteria</taxon>
        <taxon>Pseudomonadati</taxon>
        <taxon>Spirochaetota</taxon>
        <taxon>Spirochaetia</taxon>
        <taxon>Leptospirales</taxon>
        <taxon>Leptospiraceae</taxon>
        <taxon>Leptospira</taxon>
    </lineage>
</organism>
<reference evidence="2" key="1">
    <citation type="journal article" date="2019" name="PLoS Negl. Trop. Dis.">
        <title>Revisiting the worldwide diversity of Leptospira species in the environment.</title>
        <authorList>
            <person name="Vincent A.T."/>
            <person name="Schiettekatte O."/>
            <person name="Bourhy P."/>
            <person name="Veyrier F.J."/>
            <person name="Picardeau M."/>
        </authorList>
    </citation>
    <scope>NUCLEOTIDE SEQUENCE [LARGE SCALE GENOMIC DNA]</scope>
    <source>
        <strain evidence="2">201702407</strain>
    </source>
</reference>
<evidence type="ECO:0000313" key="2">
    <source>
        <dbReference type="Proteomes" id="UP000297422"/>
    </source>
</evidence>
<gene>
    <name evidence="1" type="ORF">EHQ90_01800</name>
</gene>
<dbReference type="Proteomes" id="UP000297422">
    <property type="component" value="Unassembled WGS sequence"/>
</dbReference>
<accession>A0ABY2NDH7</accession>
<comment type="caution">
    <text evidence="1">The sequence shown here is derived from an EMBL/GenBank/DDBJ whole genome shotgun (WGS) entry which is preliminary data.</text>
</comment>
<proteinExistence type="predicted"/>
<sequence length="217" mass="24697">MKRGKNIFMIRRLKIFALLHFLFYLAGCITFGQDQLTPASIVAPQKKLEKTYFFFSMKNYNAFGVDLGISQAEVDLLTKVMIYEINACKCFKEAEVSFVKNLDKESLPKGKNIIYFDIAYRVTTNPGLMFMMNFLSMATIGLIPSGFGMEVTSIVKVFNTKQEEVKVLNYKNQRYTIGGILFAFALPFINKNKPYILEHITTDVISSIVNSNLVAKE</sequence>
<evidence type="ECO:0008006" key="3">
    <source>
        <dbReference type="Google" id="ProtNLM"/>
    </source>
</evidence>
<evidence type="ECO:0000313" key="1">
    <source>
        <dbReference type="EMBL" id="TGM21894.1"/>
    </source>
</evidence>